<accession>A0A4Y6Q263</accession>
<dbReference type="PANTHER" id="PTHR43884">
    <property type="entry name" value="ACYL-COA DEHYDROGENASE"/>
    <property type="match status" value="1"/>
</dbReference>
<dbReference type="Pfam" id="PF02770">
    <property type="entry name" value="Acyl-CoA_dh_M"/>
    <property type="match status" value="1"/>
</dbReference>
<evidence type="ECO:0000259" key="7">
    <source>
        <dbReference type="Pfam" id="PF00441"/>
    </source>
</evidence>
<dbReference type="InterPro" id="IPR037069">
    <property type="entry name" value="AcylCoA_DH/ox_N_sf"/>
</dbReference>
<dbReference type="PANTHER" id="PTHR43884:SF12">
    <property type="entry name" value="ISOVALERYL-COA DEHYDROGENASE, MITOCHONDRIAL-RELATED"/>
    <property type="match status" value="1"/>
</dbReference>
<dbReference type="Pfam" id="PF00441">
    <property type="entry name" value="Acyl-CoA_dh_1"/>
    <property type="match status" value="1"/>
</dbReference>
<evidence type="ECO:0000313" key="10">
    <source>
        <dbReference type="EMBL" id="QDG54688.1"/>
    </source>
</evidence>
<dbReference type="InterPro" id="IPR009075">
    <property type="entry name" value="AcylCo_DH/oxidase_C"/>
</dbReference>
<comment type="similarity">
    <text evidence="2 6">Belongs to the acyl-CoA dehydrogenase family.</text>
</comment>
<dbReference type="InterPro" id="IPR006091">
    <property type="entry name" value="Acyl-CoA_Oxase/DH_mid-dom"/>
</dbReference>
<dbReference type="AlphaFoldDB" id="A0A4Y6Q263"/>
<dbReference type="GO" id="GO:0050660">
    <property type="term" value="F:flavin adenine dinucleotide binding"/>
    <property type="evidence" value="ECO:0007669"/>
    <property type="project" value="InterPro"/>
</dbReference>
<comment type="cofactor">
    <cofactor evidence="1 6">
        <name>FAD</name>
        <dbReference type="ChEBI" id="CHEBI:57692"/>
    </cofactor>
</comment>
<evidence type="ECO:0000259" key="9">
    <source>
        <dbReference type="Pfam" id="PF02771"/>
    </source>
</evidence>
<keyword evidence="5 6" id="KW-0560">Oxidoreductase</keyword>
<gene>
    <name evidence="10" type="ORF">FIV42_29275</name>
</gene>
<evidence type="ECO:0000256" key="2">
    <source>
        <dbReference type="ARBA" id="ARBA00009347"/>
    </source>
</evidence>
<dbReference type="Proteomes" id="UP000315995">
    <property type="component" value="Chromosome"/>
</dbReference>
<dbReference type="InterPro" id="IPR013786">
    <property type="entry name" value="AcylCoA_DH/ox_N"/>
</dbReference>
<dbReference type="PROSITE" id="PS00072">
    <property type="entry name" value="ACYL_COA_DH_1"/>
    <property type="match status" value="1"/>
</dbReference>
<name>A0A4Y6Q263_PERCE</name>
<evidence type="ECO:0000256" key="4">
    <source>
        <dbReference type="ARBA" id="ARBA00022827"/>
    </source>
</evidence>
<dbReference type="Pfam" id="PF02771">
    <property type="entry name" value="Acyl-CoA_dh_N"/>
    <property type="match status" value="1"/>
</dbReference>
<dbReference type="InterPro" id="IPR006089">
    <property type="entry name" value="Acyl-CoA_DH_CS"/>
</dbReference>
<feature type="domain" description="Acyl-CoA dehydrogenase/oxidase N-terminal" evidence="9">
    <location>
        <begin position="6"/>
        <end position="117"/>
    </location>
</feature>
<dbReference type="OrthoDB" id="9765339at2"/>
<dbReference type="InterPro" id="IPR036250">
    <property type="entry name" value="AcylCo_DH-like_C"/>
</dbReference>
<dbReference type="PROSITE" id="PS00073">
    <property type="entry name" value="ACYL_COA_DH_2"/>
    <property type="match status" value="1"/>
</dbReference>
<keyword evidence="11" id="KW-1185">Reference proteome</keyword>
<dbReference type="FunFam" id="1.20.140.10:FF:000004">
    <property type="entry name" value="Acyl-CoA dehydrogenase FadE25"/>
    <property type="match status" value="1"/>
</dbReference>
<dbReference type="InterPro" id="IPR009100">
    <property type="entry name" value="AcylCoA_DH/oxidase_NM_dom_sf"/>
</dbReference>
<feature type="domain" description="Acyl-CoA oxidase/dehydrogenase middle" evidence="8">
    <location>
        <begin position="122"/>
        <end position="217"/>
    </location>
</feature>
<dbReference type="Gene3D" id="1.10.540.10">
    <property type="entry name" value="Acyl-CoA dehydrogenase/oxidase, N-terminal domain"/>
    <property type="match status" value="1"/>
</dbReference>
<dbReference type="FunFam" id="2.40.110.10:FF:000001">
    <property type="entry name" value="Acyl-CoA dehydrogenase, mitochondrial"/>
    <property type="match status" value="1"/>
</dbReference>
<dbReference type="PIRSF" id="PIRSF016578">
    <property type="entry name" value="HsaA"/>
    <property type="match status" value="1"/>
</dbReference>
<dbReference type="RefSeq" id="WP_141201132.1">
    <property type="nucleotide sequence ID" value="NZ_CP041186.1"/>
</dbReference>
<proteinExistence type="inferred from homology"/>
<dbReference type="SUPFAM" id="SSF47203">
    <property type="entry name" value="Acyl-CoA dehydrogenase C-terminal domain-like"/>
    <property type="match status" value="1"/>
</dbReference>
<evidence type="ECO:0000256" key="3">
    <source>
        <dbReference type="ARBA" id="ARBA00022630"/>
    </source>
</evidence>
<evidence type="ECO:0000256" key="1">
    <source>
        <dbReference type="ARBA" id="ARBA00001974"/>
    </source>
</evidence>
<organism evidence="10 11">
    <name type="scientific">Persicimonas caeni</name>
    <dbReference type="NCBI Taxonomy" id="2292766"/>
    <lineage>
        <taxon>Bacteria</taxon>
        <taxon>Deltaproteobacteria</taxon>
        <taxon>Bradymonadales</taxon>
        <taxon>Bradymonadaceae</taxon>
        <taxon>Persicimonas</taxon>
    </lineage>
</organism>
<protein>
    <submittedName>
        <fullName evidence="10">Acyl-CoA dehydrogenase</fullName>
    </submittedName>
</protein>
<dbReference type="FunFam" id="1.10.540.10:FF:000002">
    <property type="entry name" value="Acyl-CoA dehydrogenase FadE19"/>
    <property type="match status" value="1"/>
</dbReference>
<sequence length="383" mass="41363">MDFTLNETQRLVRDTARRFAQTELQPHAAQRDLTEEFPAEALAQMAELGLMGVNISGEYGGSEAGVVAYSLAITEIARADASVGVTMAVNNMVGEVIEAFGTDAQKEHYIPKLTSGEFSSGSFCLSEPGAGSDPGGMRTKAEKTDDGWVINGSKAWITSGEFAGVFVVWARTEMDDGKERISAFLVDPDTDGISVGKPEEKMGQRGSNTVSLTFEDVAIPESALLGELGGGFKIAMVALDGGRIGVGSLALGLGLEATSLALEYSQEREQFGQPIGNFQGIQFKLADMATELDAARLLCLRAAWMKEQGDLRFTRQASMAKLYATEAAWRACDEAVQIFGGYGYTKEYAVERLLRDSRVTRIYEGTNEIQRVVIARDLSRNGL</sequence>
<evidence type="ECO:0000256" key="6">
    <source>
        <dbReference type="RuleBase" id="RU362125"/>
    </source>
</evidence>
<dbReference type="Gene3D" id="1.20.140.10">
    <property type="entry name" value="Butyryl-CoA Dehydrogenase, subunit A, domain 3"/>
    <property type="match status" value="1"/>
</dbReference>
<dbReference type="EMBL" id="CP041186">
    <property type="protein sequence ID" value="QDG54688.1"/>
    <property type="molecule type" value="Genomic_DNA"/>
</dbReference>
<reference evidence="10 11" key="1">
    <citation type="submission" date="2019-06" db="EMBL/GenBank/DDBJ databases">
        <title>Persicimonas caeni gen. nov., sp. nov., a predatory bacterium isolated from solar saltern.</title>
        <authorList>
            <person name="Wang S."/>
        </authorList>
    </citation>
    <scope>NUCLEOTIDE SEQUENCE [LARGE SCALE GENOMIC DNA]</scope>
    <source>
        <strain evidence="10 11">YN101</strain>
    </source>
</reference>
<dbReference type="SUPFAM" id="SSF56645">
    <property type="entry name" value="Acyl-CoA dehydrogenase NM domain-like"/>
    <property type="match status" value="1"/>
</dbReference>
<keyword evidence="4 6" id="KW-0274">FAD</keyword>
<dbReference type="Gene3D" id="2.40.110.10">
    <property type="entry name" value="Butyryl-CoA Dehydrogenase, subunit A, domain 2"/>
    <property type="match status" value="1"/>
</dbReference>
<accession>A0A5B8YJS5</accession>
<evidence type="ECO:0000256" key="5">
    <source>
        <dbReference type="ARBA" id="ARBA00023002"/>
    </source>
</evidence>
<dbReference type="GO" id="GO:0003995">
    <property type="term" value="F:acyl-CoA dehydrogenase activity"/>
    <property type="evidence" value="ECO:0007669"/>
    <property type="project" value="InterPro"/>
</dbReference>
<evidence type="ECO:0000259" key="8">
    <source>
        <dbReference type="Pfam" id="PF02770"/>
    </source>
</evidence>
<evidence type="ECO:0000313" key="11">
    <source>
        <dbReference type="Proteomes" id="UP000315995"/>
    </source>
</evidence>
<keyword evidence="3 6" id="KW-0285">Flavoprotein</keyword>
<dbReference type="InterPro" id="IPR046373">
    <property type="entry name" value="Acyl-CoA_Oxase/DH_mid-dom_sf"/>
</dbReference>
<feature type="domain" description="Acyl-CoA dehydrogenase/oxidase C-terminal" evidence="7">
    <location>
        <begin position="229"/>
        <end position="378"/>
    </location>
</feature>